<dbReference type="InterPro" id="IPR001179">
    <property type="entry name" value="PPIase_FKBP_dom"/>
</dbReference>
<feature type="compositionally biased region" description="Polar residues" evidence="17">
    <location>
        <begin position="362"/>
        <end position="372"/>
    </location>
</feature>
<feature type="domain" description="PPIase FKBP-type" evidence="18">
    <location>
        <begin position="261"/>
        <end position="354"/>
    </location>
</feature>
<feature type="coiled-coil region" evidence="16">
    <location>
        <begin position="631"/>
        <end position="849"/>
    </location>
</feature>
<evidence type="ECO:0000256" key="8">
    <source>
        <dbReference type="ARBA" id="ARBA00022583"/>
    </source>
</evidence>
<comment type="catalytic activity">
    <reaction evidence="15">
        <text>[protein]-peptidylproline (omega=180) = [protein]-peptidylproline (omega=0)</text>
        <dbReference type="Rhea" id="RHEA:16237"/>
        <dbReference type="Rhea" id="RHEA-COMP:10747"/>
        <dbReference type="Rhea" id="RHEA-COMP:10748"/>
        <dbReference type="ChEBI" id="CHEBI:83833"/>
        <dbReference type="ChEBI" id="CHEBI:83834"/>
        <dbReference type="EC" id="5.2.1.8"/>
    </reaction>
</comment>
<evidence type="ECO:0000256" key="17">
    <source>
        <dbReference type="SAM" id="MobiDB-lite"/>
    </source>
</evidence>
<feature type="region of interest" description="Disordered" evidence="17">
    <location>
        <begin position="1153"/>
        <end position="1287"/>
    </location>
</feature>
<keyword evidence="9" id="KW-0967">Endosome</keyword>
<dbReference type="STRING" id="1868482.ENSTSYP00000008526"/>
<protein>
    <recommendedName>
        <fullName evidence="15">peptidylprolyl isomerase</fullName>
        <ecNumber evidence="15">5.2.1.8</ecNumber>
    </recommendedName>
</protein>
<sequence length="1287" mass="141198">MSICSCVATTMIWSQVYFRPSNRAGICPAGKHHAAAALYDVGSDRPWSLGNIRLLSRCRVKANAMFGAGDEEDTDFLSPSGGARLASLFGQDQAASGHGNEFFQYTAPKQPKKGQGTAGSGNQATPKMAPTTMGTSTVLFATAVHAYRYTNGQYVKQGKFGAAVLGNHTAREYRILLYLSQQQPVTVARIHLNFELMVRPNNYSTFYDDQRQNWFIMFESEKAAVEFNKQVCIAKCNSTSTLDAVLSQDLIVAEGPAVEVGDSLEVAYTGWLFQNHVLGQVFDSTANKDKLLRLKLGSGKVIKGWEDGMLGMKKGGKRLLIIPPAYAAGSEGVIGWTQATDSILVFEVEVKRVKFAKDSGSDGHSVSSQDSAAPSPIPGADNLSTDPVVSPPISVPFKSGEPALRTKSNSLNEQLTMNTSSDAVKAKLISRMAKMGQPMLPILPPQLDSNDSEIEDVNTLRGAGQPMVTPSVQPSLQPAHSVLPQMTSQAPQPSVSGLQAPSTALMQVAPLDSHSAISGNTQSFQPYAGVQAYAYPQASTITSQLQPVRPLYPAPLSQPPHFQGSGDMASFLMTEARQHNTEIRMAVSKVADKMDHLMTKVEELQKHSAGNSMLIPSMSVTMETSMIMSNIQRIVQENERLKQEILEKSSRIEEQNDKISELIERNQRYVEQSNLMMEKRNNSLQTATENTQARVLHAEQEKAKVTEELAAATAQVSHLQLKMTAHQKKETELQMQLTESLKETDLLRGQLINLQTKLSELQETSEQAQSKFKSEKQSRRQLELKVTSLEEELTDLRAEKESLEKNLSERKKKSAQERCQAEEEIDEIRKSYQEELDKLRQLLKKTRVSTDQAAAEQLSLVQAELQTQWEAKCEHLLASAKGEHLQQYQEVCAQRDANQQKLTQLQEKCLALQTQVTALTEQNEQYVKELEKNKSQVSGIEAAATDPSEKVKKIMNQVFQSLRGEFELEESYNGRTILGTIMNTIKMVTLQLLNQQEQEKKESSSEEEEKGEERPQRPSPEQSVSANSGLSQAPHSRERQESPVVPSEQVVKEIVSLPPQPLPTPQDDGQRGKGEPSEADTLSEIKDSFLLPELPSIPSRRVLGPPTSIPPKPPGPVAVDSECEETLAASPMAAKPDNPLGKVCVREVAPLGPLLESSTRLSLTADPEKGDPLSLGPESPAGEPEPPELNKDEDVTSSTGPSEELSSTEAGSIAAGAAIRPNHRSQHSSLSGDEEDELFKGATLKALRPKTQPEEEEDEDEVSMKGRPPPTPLSEDDDDDDDIDWLG</sequence>
<evidence type="ECO:0000256" key="15">
    <source>
        <dbReference type="PROSITE-ProRule" id="PRU00277"/>
    </source>
</evidence>
<dbReference type="InterPro" id="IPR056598">
    <property type="entry name" value="FKBP-15_dom"/>
</dbReference>
<feature type="region of interest" description="Disordered" evidence="17">
    <location>
        <begin position="358"/>
        <end position="404"/>
    </location>
</feature>
<dbReference type="GeneID" id="103259676"/>
<dbReference type="GO" id="GO:0005769">
    <property type="term" value="C:early endosome"/>
    <property type="evidence" value="ECO:0007669"/>
    <property type="project" value="UniProtKB-SubCell"/>
</dbReference>
<evidence type="ECO:0000313" key="19">
    <source>
        <dbReference type="Proteomes" id="UP000189704"/>
    </source>
</evidence>
<evidence type="ECO:0000256" key="3">
    <source>
        <dbReference type="ARBA" id="ARBA00004496"/>
    </source>
</evidence>
<name>A0A3Q0DWP7_CARSF</name>
<comment type="subcellular location">
    <subcellularLocation>
        <location evidence="2">Cell projection</location>
        <location evidence="2">Axon</location>
    </subcellularLocation>
    <subcellularLocation>
        <location evidence="3">Cytoplasm</location>
    </subcellularLocation>
    <subcellularLocation>
        <location evidence="1">Early endosome</location>
    </subcellularLocation>
</comment>
<dbReference type="KEGG" id="csyr:103259676"/>
<dbReference type="FunFam" id="3.10.50.40:FF:000020">
    <property type="entry name" value="Peptidylprolyl isomerase"/>
    <property type="match status" value="1"/>
</dbReference>
<proteinExistence type="inferred from homology"/>
<dbReference type="OrthoDB" id="77911at2759"/>
<reference evidence="20" key="1">
    <citation type="submission" date="2025-08" db="UniProtKB">
        <authorList>
            <consortium name="RefSeq"/>
        </authorList>
    </citation>
    <scope>IDENTIFICATION</scope>
</reference>
<feature type="compositionally biased region" description="Acidic residues" evidence="17">
    <location>
        <begin position="1274"/>
        <end position="1287"/>
    </location>
</feature>
<keyword evidence="6" id="KW-0963">Cytoplasm</keyword>
<evidence type="ECO:0000256" key="6">
    <source>
        <dbReference type="ARBA" id="ARBA00022490"/>
    </source>
</evidence>
<keyword evidence="7" id="KW-0597">Phosphoprotein</keyword>
<dbReference type="CTD" id="23307"/>
<feature type="region of interest" description="Disordered" evidence="17">
    <location>
        <begin position="104"/>
        <end position="126"/>
    </location>
</feature>
<keyword evidence="13" id="KW-0966">Cell projection</keyword>
<dbReference type="GO" id="GO:0003755">
    <property type="term" value="F:peptidyl-prolyl cis-trans isomerase activity"/>
    <property type="evidence" value="ECO:0007669"/>
    <property type="project" value="UniProtKB-KW"/>
</dbReference>
<evidence type="ECO:0000256" key="14">
    <source>
        <dbReference type="ARBA" id="ARBA00065657"/>
    </source>
</evidence>
<organism evidence="19 20">
    <name type="scientific">Carlito syrichta</name>
    <name type="common">Philippine tarsier</name>
    <name type="synonym">Tarsius syrichta</name>
    <dbReference type="NCBI Taxonomy" id="1868482"/>
    <lineage>
        <taxon>Eukaryota</taxon>
        <taxon>Metazoa</taxon>
        <taxon>Chordata</taxon>
        <taxon>Craniata</taxon>
        <taxon>Vertebrata</taxon>
        <taxon>Euteleostomi</taxon>
        <taxon>Mammalia</taxon>
        <taxon>Eutheria</taxon>
        <taxon>Euarchontoglires</taxon>
        <taxon>Primates</taxon>
        <taxon>Haplorrhini</taxon>
        <taxon>Tarsiiformes</taxon>
        <taxon>Tarsiidae</taxon>
        <taxon>Carlito</taxon>
    </lineage>
</organism>
<dbReference type="Pfam" id="PF00254">
    <property type="entry name" value="FKBP_C"/>
    <property type="match status" value="1"/>
</dbReference>
<dbReference type="GO" id="GO:0006897">
    <property type="term" value="P:endocytosis"/>
    <property type="evidence" value="ECO:0007669"/>
    <property type="project" value="UniProtKB-KW"/>
</dbReference>
<dbReference type="PROSITE" id="PS50059">
    <property type="entry name" value="FKBP_PPIASE"/>
    <property type="match status" value="1"/>
</dbReference>
<feature type="coiled-coil region" evidence="16">
    <location>
        <begin position="888"/>
        <end position="936"/>
    </location>
</feature>
<evidence type="ECO:0000256" key="2">
    <source>
        <dbReference type="ARBA" id="ARBA00004489"/>
    </source>
</evidence>
<evidence type="ECO:0000256" key="12">
    <source>
        <dbReference type="ARBA" id="ARBA00023203"/>
    </source>
</evidence>
<dbReference type="PANTHER" id="PTHR44927:SF1">
    <property type="entry name" value="FK506-BINDING PROTEIN 15"/>
    <property type="match status" value="1"/>
</dbReference>
<evidence type="ECO:0000256" key="5">
    <source>
        <dbReference type="ARBA" id="ARBA00022448"/>
    </source>
</evidence>
<dbReference type="Gene3D" id="3.10.50.40">
    <property type="match status" value="1"/>
</dbReference>
<evidence type="ECO:0000256" key="16">
    <source>
        <dbReference type="SAM" id="Coils"/>
    </source>
</evidence>
<dbReference type="GO" id="GO:0030426">
    <property type="term" value="C:growth cone"/>
    <property type="evidence" value="ECO:0007669"/>
    <property type="project" value="TreeGrafter"/>
</dbReference>
<keyword evidence="15" id="KW-0413">Isomerase</keyword>
<gene>
    <name evidence="20" type="primary">FKBP15</name>
</gene>
<keyword evidence="8" id="KW-0254">Endocytosis</keyword>
<keyword evidence="5" id="KW-0813">Transport</keyword>
<dbReference type="RefSeq" id="XP_021567621.1">
    <property type="nucleotide sequence ID" value="XM_021711946.1"/>
</dbReference>
<evidence type="ECO:0000256" key="1">
    <source>
        <dbReference type="ARBA" id="ARBA00004412"/>
    </source>
</evidence>
<feature type="compositionally biased region" description="Polar residues" evidence="17">
    <location>
        <begin position="1196"/>
        <end position="1210"/>
    </location>
</feature>
<evidence type="ECO:0000259" key="18">
    <source>
        <dbReference type="PROSITE" id="PS50059"/>
    </source>
</evidence>
<evidence type="ECO:0000313" key="20">
    <source>
        <dbReference type="RefSeq" id="XP_021567621.1"/>
    </source>
</evidence>
<dbReference type="PANTHER" id="PTHR44927">
    <property type="entry name" value="FK506-BINDING PROTEIN 15"/>
    <property type="match status" value="1"/>
</dbReference>
<comment type="similarity">
    <text evidence="4">Belongs to the FKBP-type PPIase family.</text>
</comment>
<evidence type="ECO:0000256" key="9">
    <source>
        <dbReference type="ARBA" id="ARBA00022753"/>
    </source>
</evidence>
<dbReference type="EC" id="5.2.1.8" evidence="15"/>
<dbReference type="Proteomes" id="UP000189704">
    <property type="component" value="Unplaced"/>
</dbReference>
<dbReference type="GO" id="GO:0003779">
    <property type="term" value="F:actin binding"/>
    <property type="evidence" value="ECO:0007669"/>
    <property type="project" value="UniProtKB-KW"/>
</dbReference>
<keyword evidence="15" id="KW-0697">Rotamase</keyword>
<accession>A0A3Q0DWP7</accession>
<keyword evidence="10" id="KW-0007">Acetylation</keyword>
<evidence type="ECO:0000256" key="4">
    <source>
        <dbReference type="ARBA" id="ARBA00006577"/>
    </source>
</evidence>
<evidence type="ECO:0000256" key="10">
    <source>
        <dbReference type="ARBA" id="ARBA00022990"/>
    </source>
</evidence>
<feature type="compositionally biased region" description="Polar residues" evidence="17">
    <location>
        <begin position="1019"/>
        <end position="1034"/>
    </location>
</feature>
<dbReference type="SUPFAM" id="SSF54534">
    <property type="entry name" value="FKBP-like"/>
    <property type="match status" value="1"/>
</dbReference>
<keyword evidence="12" id="KW-0009">Actin-binding</keyword>
<evidence type="ECO:0000256" key="7">
    <source>
        <dbReference type="ARBA" id="ARBA00022553"/>
    </source>
</evidence>
<keyword evidence="11 16" id="KW-0175">Coiled coil</keyword>
<evidence type="ECO:0000256" key="11">
    <source>
        <dbReference type="ARBA" id="ARBA00023054"/>
    </source>
</evidence>
<feature type="compositionally biased region" description="Pro residues" evidence="17">
    <location>
        <begin position="1107"/>
        <end position="1116"/>
    </location>
</feature>
<comment type="subunit">
    <text evidence="14">Interacts with WIP and actin. Interacts with TBC1D23.</text>
</comment>
<evidence type="ECO:0000256" key="13">
    <source>
        <dbReference type="ARBA" id="ARBA00023273"/>
    </source>
</evidence>
<dbReference type="Pfam" id="PF23649">
    <property type="entry name" value="FKBP15"/>
    <property type="match status" value="1"/>
</dbReference>
<feature type="region of interest" description="Disordered" evidence="17">
    <location>
        <begin position="996"/>
        <end position="1121"/>
    </location>
</feature>
<dbReference type="InterPro" id="IPR046357">
    <property type="entry name" value="PPIase_dom_sf"/>
</dbReference>
<keyword evidence="19" id="KW-1185">Reference proteome</keyword>